<evidence type="ECO:0000313" key="3">
    <source>
        <dbReference type="Proteomes" id="UP000321424"/>
    </source>
</evidence>
<comment type="caution">
    <text evidence="2">The sequence shown here is derived from an EMBL/GenBank/DDBJ whole genome shotgun (WGS) entry which is preliminary data.</text>
</comment>
<keyword evidence="3" id="KW-1185">Reference proteome</keyword>
<organism evidence="2 3">
    <name type="scientific">Nocardia ninae NBRC 108245</name>
    <dbReference type="NCBI Taxonomy" id="1210091"/>
    <lineage>
        <taxon>Bacteria</taxon>
        <taxon>Bacillati</taxon>
        <taxon>Actinomycetota</taxon>
        <taxon>Actinomycetes</taxon>
        <taxon>Mycobacteriales</taxon>
        <taxon>Nocardiaceae</taxon>
        <taxon>Nocardia</taxon>
    </lineage>
</organism>
<dbReference type="EMBL" id="BJXA01000022">
    <property type="protein sequence ID" value="GEM39157.1"/>
    <property type="molecule type" value="Genomic_DNA"/>
</dbReference>
<name>A0A511MGF3_9NOCA</name>
<dbReference type="Pfam" id="PF00462">
    <property type="entry name" value="Glutaredoxin"/>
    <property type="match status" value="1"/>
</dbReference>
<dbReference type="PANTHER" id="PTHR34386:SF1">
    <property type="entry name" value="GLUTAREDOXIN-LIKE PROTEIN NRDH"/>
    <property type="match status" value="1"/>
</dbReference>
<feature type="domain" description="Glutaredoxin" evidence="1">
    <location>
        <begin position="13"/>
        <end position="71"/>
    </location>
</feature>
<dbReference type="InterPro" id="IPR051548">
    <property type="entry name" value="Grx-like_ET"/>
</dbReference>
<dbReference type="RefSeq" id="WP_147132468.1">
    <property type="nucleotide sequence ID" value="NZ_BJXA01000022.1"/>
</dbReference>
<gene>
    <name evidence="2" type="ORF">NN4_36760</name>
</gene>
<dbReference type="GO" id="GO:0045454">
    <property type="term" value="P:cell redox homeostasis"/>
    <property type="evidence" value="ECO:0007669"/>
    <property type="project" value="TreeGrafter"/>
</dbReference>
<reference evidence="2 3" key="1">
    <citation type="submission" date="2019-07" db="EMBL/GenBank/DDBJ databases">
        <title>Whole genome shotgun sequence of Nocardia ninae NBRC 108245.</title>
        <authorList>
            <person name="Hosoyama A."/>
            <person name="Uohara A."/>
            <person name="Ohji S."/>
            <person name="Ichikawa N."/>
        </authorList>
    </citation>
    <scope>NUCLEOTIDE SEQUENCE [LARGE SCALE GENOMIC DNA]</scope>
    <source>
        <strain evidence="2 3">NBRC 108245</strain>
    </source>
</reference>
<sequence length="92" mass="9913">MTESGPSDTTAPITIYWRRWCPYCQRLGVRLRLAGIPFRKVDITRDPAAAAEVRAITGGDEVTPTVLANGHQLVNPSVDEIRAALAASPPVS</sequence>
<evidence type="ECO:0000259" key="1">
    <source>
        <dbReference type="Pfam" id="PF00462"/>
    </source>
</evidence>
<accession>A0A511MGF3</accession>
<evidence type="ECO:0000313" key="2">
    <source>
        <dbReference type="EMBL" id="GEM39157.1"/>
    </source>
</evidence>
<protein>
    <recommendedName>
        <fullName evidence="1">Glutaredoxin domain-containing protein</fullName>
    </recommendedName>
</protein>
<proteinExistence type="predicted"/>
<dbReference type="CDD" id="cd02976">
    <property type="entry name" value="NrdH"/>
    <property type="match status" value="1"/>
</dbReference>
<dbReference type="Proteomes" id="UP000321424">
    <property type="component" value="Unassembled WGS sequence"/>
</dbReference>
<dbReference type="Gene3D" id="3.40.30.10">
    <property type="entry name" value="Glutaredoxin"/>
    <property type="match status" value="1"/>
</dbReference>
<dbReference type="AlphaFoldDB" id="A0A511MGF3"/>
<dbReference type="SUPFAM" id="SSF52833">
    <property type="entry name" value="Thioredoxin-like"/>
    <property type="match status" value="1"/>
</dbReference>
<dbReference type="PROSITE" id="PS51354">
    <property type="entry name" value="GLUTAREDOXIN_2"/>
    <property type="match status" value="1"/>
</dbReference>
<dbReference type="OrthoDB" id="8991911at2"/>
<dbReference type="PANTHER" id="PTHR34386">
    <property type="entry name" value="GLUTAREDOXIN"/>
    <property type="match status" value="1"/>
</dbReference>
<dbReference type="GO" id="GO:0009055">
    <property type="term" value="F:electron transfer activity"/>
    <property type="evidence" value="ECO:0007669"/>
    <property type="project" value="TreeGrafter"/>
</dbReference>
<dbReference type="InterPro" id="IPR036249">
    <property type="entry name" value="Thioredoxin-like_sf"/>
</dbReference>
<dbReference type="InterPro" id="IPR002109">
    <property type="entry name" value="Glutaredoxin"/>
</dbReference>